<protein>
    <submittedName>
        <fullName evidence="1">Uncharacterized protein</fullName>
    </submittedName>
</protein>
<reference evidence="1 2" key="1">
    <citation type="submission" date="2012-10" db="EMBL/GenBank/DDBJ databases">
        <authorList>
            <person name="Zafar N."/>
            <person name="Inman J."/>
            <person name="Hall N."/>
            <person name="Lorenzi H."/>
            <person name="Caler E."/>
        </authorList>
    </citation>
    <scope>NUCLEOTIDE SEQUENCE [LARGE SCALE GENOMIC DNA]</scope>
    <source>
        <strain evidence="1 2">IP1</strain>
    </source>
</reference>
<dbReference type="EMBL" id="KB206670">
    <property type="protein sequence ID" value="ELP89139.1"/>
    <property type="molecule type" value="Genomic_DNA"/>
</dbReference>
<dbReference type="Proteomes" id="UP000014680">
    <property type="component" value="Unassembled WGS sequence"/>
</dbReference>
<dbReference type="GeneID" id="14888144"/>
<dbReference type="RefSeq" id="XP_004255910.1">
    <property type="nucleotide sequence ID" value="XM_004255862.1"/>
</dbReference>
<dbReference type="KEGG" id="eiv:EIN_484810"/>
<evidence type="ECO:0000313" key="2">
    <source>
        <dbReference type="Proteomes" id="UP000014680"/>
    </source>
</evidence>
<gene>
    <name evidence="1" type="ORF">EIN_484810</name>
</gene>
<dbReference type="AlphaFoldDB" id="A0A0A1U4L4"/>
<accession>A0A0A1U4L4</accession>
<keyword evidence="2" id="KW-1185">Reference proteome</keyword>
<name>A0A0A1U4L4_ENTIV</name>
<dbReference type="VEuPathDB" id="AmoebaDB:EIN_484810"/>
<organism evidence="1 2">
    <name type="scientific">Entamoeba invadens IP1</name>
    <dbReference type="NCBI Taxonomy" id="370355"/>
    <lineage>
        <taxon>Eukaryota</taxon>
        <taxon>Amoebozoa</taxon>
        <taxon>Evosea</taxon>
        <taxon>Archamoebae</taxon>
        <taxon>Mastigamoebida</taxon>
        <taxon>Entamoebidae</taxon>
        <taxon>Entamoeba</taxon>
    </lineage>
</organism>
<evidence type="ECO:0000313" key="1">
    <source>
        <dbReference type="EMBL" id="ELP89139.1"/>
    </source>
</evidence>
<sequence>MSRLRVLDGLSEDVNTLKSVVISTDADILLKREFAYVVMNYVCITFECFLCPLELLKRLLSHIKQISPFIRAVSDLLLYENTVTVIDWIDYCQLLLNEEYDLAELRKLRVVHHLALQFSQFSQQVSQIPLVRIKPLKEPKNAFQRPHINAMFWGRSKSADFKLLE</sequence>
<proteinExistence type="predicted"/>